<evidence type="ECO:0000256" key="1">
    <source>
        <dbReference type="SAM" id="MobiDB-lite"/>
    </source>
</evidence>
<evidence type="ECO:0000313" key="2">
    <source>
        <dbReference type="EMBL" id="PMD25935.1"/>
    </source>
</evidence>
<sequence>MGRARKERASKQAKQSKAKQVPSASWYWTKDLPGNQRLQRLSRGAACGGREVVVGSLPWTGHCGQTWCPAASASGWYAVGVKRSHSWLRLFMGRAPDSTRVLSRRSLRRLARQGRRLGRHGGYMPPCTGSRAWQRKGRGPGPLSGGSKRHPKLLGTL</sequence>
<accession>A0A2J6QI46</accession>
<dbReference type="AlphaFoldDB" id="A0A2J6QI46"/>
<protein>
    <submittedName>
        <fullName evidence="2">Uncharacterized protein</fullName>
    </submittedName>
</protein>
<dbReference type="Proteomes" id="UP000235672">
    <property type="component" value="Unassembled WGS sequence"/>
</dbReference>
<feature type="region of interest" description="Disordered" evidence="1">
    <location>
        <begin position="1"/>
        <end position="22"/>
    </location>
</feature>
<evidence type="ECO:0000313" key="3">
    <source>
        <dbReference type="Proteomes" id="UP000235672"/>
    </source>
</evidence>
<name>A0A2J6QI46_9HELO</name>
<keyword evidence="3" id="KW-1185">Reference proteome</keyword>
<dbReference type="EMBL" id="KZ613469">
    <property type="protein sequence ID" value="PMD25935.1"/>
    <property type="molecule type" value="Genomic_DNA"/>
</dbReference>
<gene>
    <name evidence="2" type="ORF">NA56DRAFT_655332</name>
</gene>
<reference evidence="2 3" key="1">
    <citation type="submission" date="2016-05" db="EMBL/GenBank/DDBJ databases">
        <title>A degradative enzymes factory behind the ericoid mycorrhizal symbiosis.</title>
        <authorList>
            <consortium name="DOE Joint Genome Institute"/>
            <person name="Martino E."/>
            <person name="Morin E."/>
            <person name="Grelet G."/>
            <person name="Kuo A."/>
            <person name="Kohler A."/>
            <person name="Daghino S."/>
            <person name="Barry K."/>
            <person name="Choi C."/>
            <person name="Cichocki N."/>
            <person name="Clum A."/>
            <person name="Copeland A."/>
            <person name="Hainaut M."/>
            <person name="Haridas S."/>
            <person name="Labutti K."/>
            <person name="Lindquist E."/>
            <person name="Lipzen A."/>
            <person name="Khouja H.-R."/>
            <person name="Murat C."/>
            <person name="Ohm R."/>
            <person name="Olson A."/>
            <person name="Spatafora J."/>
            <person name="Veneault-Fourrey C."/>
            <person name="Henrissat B."/>
            <person name="Grigoriev I."/>
            <person name="Martin F."/>
            <person name="Perotto S."/>
        </authorList>
    </citation>
    <scope>NUCLEOTIDE SEQUENCE [LARGE SCALE GENOMIC DNA]</scope>
    <source>
        <strain evidence="2 3">UAMH 7357</strain>
    </source>
</reference>
<feature type="compositionally biased region" description="Basic residues" evidence="1">
    <location>
        <begin position="147"/>
        <end position="157"/>
    </location>
</feature>
<proteinExistence type="predicted"/>
<feature type="compositionally biased region" description="Low complexity" evidence="1">
    <location>
        <begin position="12"/>
        <end position="22"/>
    </location>
</feature>
<organism evidence="2 3">
    <name type="scientific">Hyaloscypha hepaticicola</name>
    <dbReference type="NCBI Taxonomy" id="2082293"/>
    <lineage>
        <taxon>Eukaryota</taxon>
        <taxon>Fungi</taxon>
        <taxon>Dikarya</taxon>
        <taxon>Ascomycota</taxon>
        <taxon>Pezizomycotina</taxon>
        <taxon>Leotiomycetes</taxon>
        <taxon>Helotiales</taxon>
        <taxon>Hyaloscyphaceae</taxon>
        <taxon>Hyaloscypha</taxon>
    </lineage>
</organism>
<feature type="region of interest" description="Disordered" evidence="1">
    <location>
        <begin position="118"/>
        <end position="157"/>
    </location>
</feature>